<proteinExistence type="predicted"/>
<organism evidence="1">
    <name type="scientific">Anguilla anguilla</name>
    <name type="common">European freshwater eel</name>
    <name type="synonym">Muraena anguilla</name>
    <dbReference type="NCBI Taxonomy" id="7936"/>
    <lineage>
        <taxon>Eukaryota</taxon>
        <taxon>Metazoa</taxon>
        <taxon>Chordata</taxon>
        <taxon>Craniata</taxon>
        <taxon>Vertebrata</taxon>
        <taxon>Euteleostomi</taxon>
        <taxon>Actinopterygii</taxon>
        <taxon>Neopterygii</taxon>
        <taxon>Teleostei</taxon>
        <taxon>Anguilliformes</taxon>
        <taxon>Anguillidae</taxon>
        <taxon>Anguilla</taxon>
    </lineage>
</organism>
<reference evidence="1" key="1">
    <citation type="submission" date="2014-11" db="EMBL/GenBank/DDBJ databases">
        <authorList>
            <person name="Amaro Gonzalez C."/>
        </authorList>
    </citation>
    <scope>NUCLEOTIDE SEQUENCE</scope>
</reference>
<sequence>MASFQKLFNRDNMWQCYCEVWKTIMVLIFNERVCRFKVTQIIKIMSSSVMAFSPSNRSQLALFTLLNVILQGLNFYLKKCCLTEKN</sequence>
<reference evidence="1" key="2">
    <citation type="journal article" date="2015" name="Fish Shellfish Immunol.">
        <title>Early steps in the European eel (Anguilla anguilla)-Vibrio vulnificus interaction in the gills: Role of the RtxA13 toxin.</title>
        <authorList>
            <person name="Callol A."/>
            <person name="Pajuelo D."/>
            <person name="Ebbesson L."/>
            <person name="Teles M."/>
            <person name="MacKenzie S."/>
            <person name="Amaro C."/>
        </authorList>
    </citation>
    <scope>NUCLEOTIDE SEQUENCE</scope>
</reference>
<accession>A0A0E9R4H0</accession>
<protein>
    <submittedName>
        <fullName evidence="1">Uncharacterized protein</fullName>
    </submittedName>
</protein>
<dbReference type="AlphaFoldDB" id="A0A0E9R4H0"/>
<name>A0A0E9R4H0_ANGAN</name>
<dbReference type="EMBL" id="GBXM01084563">
    <property type="protein sequence ID" value="JAH24014.1"/>
    <property type="molecule type" value="Transcribed_RNA"/>
</dbReference>
<evidence type="ECO:0000313" key="1">
    <source>
        <dbReference type="EMBL" id="JAH24014.1"/>
    </source>
</evidence>